<evidence type="ECO:0000256" key="2">
    <source>
        <dbReference type="ARBA" id="ARBA00006351"/>
    </source>
</evidence>
<keyword evidence="5" id="KW-0333">Golgi apparatus</keyword>
<proteinExistence type="inferred from homology"/>
<evidence type="ECO:0000256" key="1">
    <source>
        <dbReference type="ARBA" id="ARBA00004877"/>
    </source>
</evidence>
<dbReference type="InterPro" id="IPR002495">
    <property type="entry name" value="Glyco_trans_8"/>
</dbReference>
<evidence type="ECO:0000313" key="6">
    <source>
        <dbReference type="EMBL" id="KAG5386985.1"/>
    </source>
</evidence>
<comment type="caution">
    <text evidence="6">The sequence shown here is derived from an EMBL/GenBank/DDBJ whole genome shotgun (WGS) entry which is preliminary data.</text>
</comment>
<keyword evidence="4" id="KW-0808">Transferase</keyword>
<accession>A0ABQ7LKB2</accession>
<dbReference type="EC" id="2.4.1.-" evidence="5"/>
<keyword evidence="5" id="KW-0961">Cell wall biogenesis/degradation</keyword>
<sequence>MEIAGHMDVYASGALYEGLRGTKTFVLAAHRHRVCFMLELGLHSPSHTSRSNSPAILRNPKYLSLLHHLRFYIPEIYPQLENIVFLDDDAVVQKDLTPHFSLDLHGNVNRAVETCLEAFHRYYKYLNFSNPLISSKLDPQACGWAFGMNVFDLIAWRKANVTARYHCRQEQNIERTLWKLGTLPPGLLAFYGLTEPLDRRWHVLGLGYDVNIDNRLIETAAVIHYMGT</sequence>
<keyword evidence="3 5" id="KW-0328">Glycosyltransferase</keyword>
<dbReference type="Proteomes" id="UP000823674">
    <property type="component" value="Chromosome A09"/>
</dbReference>
<protein>
    <recommendedName>
        <fullName evidence="5">Hexosyltransferase</fullName>
        <ecNumber evidence="5">2.4.1.-</ecNumber>
    </recommendedName>
</protein>
<name>A0ABQ7LKB2_BRACM</name>
<dbReference type="Pfam" id="PF01501">
    <property type="entry name" value="Glyco_transf_8"/>
    <property type="match status" value="1"/>
</dbReference>
<reference evidence="6 7" key="1">
    <citation type="submission" date="2021-03" db="EMBL/GenBank/DDBJ databases">
        <authorList>
            <person name="King G.J."/>
            <person name="Bancroft I."/>
            <person name="Baten A."/>
            <person name="Bloomfield J."/>
            <person name="Borpatragohain P."/>
            <person name="He Z."/>
            <person name="Irish N."/>
            <person name="Irwin J."/>
            <person name="Liu K."/>
            <person name="Mauleon R.P."/>
            <person name="Moore J."/>
            <person name="Morris R."/>
            <person name="Ostergaard L."/>
            <person name="Wang B."/>
            <person name="Wells R."/>
        </authorList>
    </citation>
    <scope>NUCLEOTIDE SEQUENCE [LARGE SCALE GENOMIC DNA]</scope>
    <source>
        <strain evidence="6">R-o-18</strain>
        <tissue evidence="6">Leaf</tissue>
    </source>
</reference>
<dbReference type="InterPro" id="IPR029044">
    <property type="entry name" value="Nucleotide-diphossugar_trans"/>
</dbReference>
<dbReference type="Gene3D" id="3.90.550.10">
    <property type="entry name" value="Spore Coat Polysaccharide Biosynthesis Protein SpsA, Chain A"/>
    <property type="match status" value="1"/>
</dbReference>
<evidence type="ECO:0000256" key="3">
    <source>
        <dbReference type="ARBA" id="ARBA00022676"/>
    </source>
</evidence>
<dbReference type="SUPFAM" id="SSF53448">
    <property type="entry name" value="Nucleotide-diphospho-sugar transferases"/>
    <property type="match status" value="1"/>
</dbReference>
<evidence type="ECO:0000256" key="4">
    <source>
        <dbReference type="ARBA" id="ARBA00022679"/>
    </source>
</evidence>
<evidence type="ECO:0000256" key="5">
    <source>
        <dbReference type="RuleBase" id="RU362027"/>
    </source>
</evidence>
<dbReference type="EMBL" id="JADBGQ010000008">
    <property type="protein sequence ID" value="KAG5386985.1"/>
    <property type="molecule type" value="Genomic_DNA"/>
</dbReference>
<comment type="similarity">
    <text evidence="2 5">Belongs to the glycosyltransferase 8 family.</text>
</comment>
<comment type="pathway">
    <text evidence="1 5">Glycan metabolism; pectin biosynthesis.</text>
</comment>
<gene>
    <name evidence="6" type="primary">A09p073500.1_BraROA</name>
    <name evidence="6" type="ORF">IGI04_038455</name>
</gene>
<keyword evidence="7" id="KW-1185">Reference proteome</keyword>
<comment type="subcellular location">
    <subcellularLocation>
        <location evidence="5">Golgi apparatus membrane</location>
        <topology evidence="5">Single-pass type II membrane protein</topology>
    </subcellularLocation>
</comment>
<evidence type="ECO:0000313" key="7">
    <source>
        <dbReference type="Proteomes" id="UP000823674"/>
    </source>
</evidence>
<organism evidence="6 7">
    <name type="scientific">Brassica rapa subsp. trilocularis</name>
    <dbReference type="NCBI Taxonomy" id="1813537"/>
    <lineage>
        <taxon>Eukaryota</taxon>
        <taxon>Viridiplantae</taxon>
        <taxon>Streptophyta</taxon>
        <taxon>Embryophyta</taxon>
        <taxon>Tracheophyta</taxon>
        <taxon>Spermatophyta</taxon>
        <taxon>Magnoliopsida</taxon>
        <taxon>eudicotyledons</taxon>
        <taxon>Gunneridae</taxon>
        <taxon>Pentapetalae</taxon>
        <taxon>rosids</taxon>
        <taxon>malvids</taxon>
        <taxon>Brassicales</taxon>
        <taxon>Brassicaceae</taxon>
        <taxon>Brassiceae</taxon>
        <taxon>Brassica</taxon>
    </lineage>
</organism>
<dbReference type="PANTHER" id="PTHR32116">
    <property type="entry name" value="GALACTURONOSYLTRANSFERASE 4-RELATED"/>
    <property type="match status" value="1"/>
</dbReference>
<dbReference type="PANTHER" id="PTHR32116:SF20">
    <property type="entry name" value="HEXOSYLTRANSFERASE GAUT11"/>
    <property type="match status" value="1"/>
</dbReference>
<dbReference type="InterPro" id="IPR029993">
    <property type="entry name" value="GAUT"/>
</dbReference>